<dbReference type="SMART" id="SM00233">
    <property type="entry name" value="PH"/>
    <property type="match status" value="1"/>
</dbReference>
<comment type="caution">
    <text evidence="4">The sequence shown here is derived from an EMBL/GenBank/DDBJ whole genome shotgun (WGS) entry which is preliminary data.</text>
</comment>
<reference evidence="5" key="1">
    <citation type="submission" date="2024-06" db="EMBL/GenBank/DDBJ databases">
        <title>Multi-omics analyses provide insights into the biosynthesis of the anticancer antibiotic pleurotin in Hohenbuehelia grisea.</title>
        <authorList>
            <person name="Weaver J.A."/>
            <person name="Alberti F."/>
        </authorList>
    </citation>
    <scope>NUCLEOTIDE SEQUENCE [LARGE SCALE GENOMIC DNA]</scope>
    <source>
        <strain evidence="5">T-177</strain>
    </source>
</reference>
<feature type="compositionally biased region" description="Pro residues" evidence="1">
    <location>
        <begin position="283"/>
        <end position="292"/>
    </location>
</feature>
<dbReference type="InterPro" id="IPR023394">
    <property type="entry name" value="Sec7_C_sf"/>
</dbReference>
<accession>A0ABR3J744</accession>
<dbReference type="PANTHER" id="PTHR10663">
    <property type="entry name" value="GUANYL-NUCLEOTIDE EXCHANGE FACTOR"/>
    <property type="match status" value="1"/>
</dbReference>
<dbReference type="InterPro" id="IPR000904">
    <property type="entry name" value="Sec7_dom"/>
</dbReference>
<feature type="region of interest" description="Disordered" evidence="1">
    <location>
        <begin position="346"/>
        <end position="406"/>
    </location>
</feature>
<evidence type="ECO:0000313" key="5">
    <source>
        <dbReference type="Proteomes" id="UP001556367"/>
    </source>
</evidence>
<dbReference type="PROSITE" id="PS50190">
    <property type="entry name" value="SEC7"/>
    <property type="match status" value="1"/>
</dbReference>
<organism evidence="4 5">
    <name type="scientific">Hohenbuehelia grisea</name>
    <dbReference type="NCBI Taxonomy" id="104357"/>
    <lineage>
        <taxon>Eukaryota</taxon>
        <taxon>Fungi</taxon>
        <taxon>Dikarya</taxon>
        <taxon>Basidiomycota</taxon>
        <taxon>Agaricomycotina</taxon>
        <taxon>Agaricomycetes</taxon>
        <taxon>Agaricomycetidae</taxon>
        <taxon>Agaricales</taxon>
        <taxon>Pleurotineae</taxon>
        <taxon>Pleurotaceae</taxon>
        <taxon>Hohenbuehelia</taxon>
    </lineage>
</organism>
<feature type="domain" description="SEC7" evidence="3">
    <location>
        <begin position="435"/>
        <end position="606"/>
    </location>
</feature>
<proteinExistence type="predicted"/>
<dbReference type="Pfam" id="PF00169">
    <property type="entry name" value="PH"/>
    <property type="match status" value="1"/>
</dbReference>
<evidence type="ECO:0000259" key="3">
    <source>
        <dbReference type="PROSITE" id="PS50190"/>
    </source>
</evidence>
<dbReference type="SMART" id="SM00222">
    <property type="entry name" value="Sec7"/>
    <property type="match status" value="1"/>
</dbReference>
<dbReference type="Gene3D" id="1.10.1000.11">
    <property type="entry name" value="Arf Nucleotide-binding Site Opener,domain 2"/>
    <property type="match status" value="1"/>
</dbReference>
<feature type="compositionally biased region" description="Polar residues" evidence="1">
    <location>
        <begin position="1236"/>
        <end position="1246"/>
    </location>
</feature>
<evidence type="ECO:0000313" key="4">
    <source>
        <dbReference type="EMBL" id="KAL0950980.1"/>
    </source>
</evidence>
<feature type="compositionally biased region" description="Polar residues" evidence="1">
    <location>
        <begin position="358"/>
        <end position="375"/>
    </location>
</feature>
<dbReference type="Pfam" id="PF01369">
    <property type="entry name" value="Sec7"/>
    <property type="match status" value="1"/>
</dbReference>
<feature type="compositionally biased region" description="Low complexity" evidence="1">
    <location>
        <begin position="180"/>
        <end position="189"/>
    </location>
</feature>
<gene>
    <name evidence="4" type="ORF">HGRIS_007727</name>
</gene>
<feature type="compositionally biased region" description="Polar residues" evidence="1">
    <location>
        <begin position="1143"/>
        <end position="1154"/>
    </location>
</feature>
<feature type="region of interest" description="Disordered" evidence="1">
    <location>
        <begin position="98"/>
        <end position="142"/>
    </location>
</feature>
<evidence type="ECO:0000259" key="2">
    <source>
        <dbReference type="PROSITE" id="PS50003"/>
    </source>
</evidence>
<feature type="compositionally biased region" description="Low complexity" evidence="1">
    <location>
        <begin position="123"/>
        <end position="133"/>
    </location>
</feature>
<feature type="region of interest" description="Disordered" evidence="1">
    <location>
        <begin position="180"/>
        <end position="292"/>
    </location>
</feature>
<dbReference type="PANTHER" id="PTHR10663:SF405">
    <property type="entry name" value="ARF GUANINE NUCLEOTIDE EXCHANGE FACTOR SYT1"/>
    <property type="match status" value="1"/>
</dbReference>
<dbReference type="InterPro" id="IPR035999">
    <property type="entry name" value="Sec7_dom_sf"/>
</dbReference>
<sequence>MVGLFTLGIKSSNGRDGTQQHDAVHPPPPPYDQVAGAPVVLATTTTTEVVTTTTQTTHFFSLPLWRKRGPVASSAHPSGTDDHGVLQPDALRAAMVDKALPPTPPNESDSDDQQAGPSSLDNSRSPSISTHSSPRPPEPRKSTMALAQAALGVGLPHIIPRASPSSSSTEVNSIAFLSSASRAGSSSGVRRSKSTHKPKPSSTTEDGGPPVRARNISLGATALLPNGNGAKGKGKEREAEGDGNASPKVLSRRPSFWSRKKQAAPSELERPRSEFRRTDLPSPSLPALPPISPFFTDDRLTGSPEPSMAFARPRSGSLMGATQRPRTAYVTGSQNEMSAYDAHRMSLTSSPPRRPMTADSSTRSPTRSMFLTTSPLPDPLRELPASPPSPTSTTELHARRPRAQTNPPILHRLSLNLFSSPFNNSSVNNSASSTLISARTSPRTSISRRTVEIPRPGEHDESPETYLGRLRAAVSKAEIAGVLASSATPFHVRALRAYLEEFNFSGDALDVAVRKLLLDVGLPRETQQIDRVIEAFAVRYLQCNPDLFTSDDHPYILAFSLIMLHTDAFNKSNKRKMTKADYVRNTRLPGVPSEVLDCFYDNIVFAPFIFIEDPLDVNGQRGFSSEGLSRKSSVALFGNVSNGVPARSNKVDPYYLITNNLLDPLRVNMEVHVPLTNPYSFEGTSGPWNEDVLQRAFAKATVLEVGAVDHTRASPFFGLSVGGAPSPLLGNMGAIPEVYFPSSNEVWTLKVAKVGLLQRKDDVLHGGKKSTNRKWRPLSVILTGSQLLFFRDPSWATALAARTEQTDGQIIFPQATIFKPDELLSVKGAVAVYDKSYTRHEHTLRLAMSDGRQFLLRMSDEKELNDWIACINYASAFKSAGVRMRALAMSGKDVQLTGVAAAASHLHDLEHQAMSGGQPRKGPADSSQDLIGMLPGENGYRRDPKRRVTLIGDSDEVDTDVPMAPEVDGADQLAATFDQVKAELAAGNWDILDDPTVRDVSNQVVPTSPVSQFSERSPLPSRSQIITSKIHELDLKITAAQGQLDADLRFTRNIAILSPFQKATRDRLELAVQGVARRIMQMRLEIARHECHREVLSKDLASEERDWQQAKQLALKAAAETLQSRGGKPIPLMTLSFHDEDSPSTSPITPSQGLSAHRPASSICESFHSALDFGSEWPSPTEETRSSPFLSASHVFDSPGRNSSASSVSFPDVDAAVPKGVPGFASPDLAGRHTPQIASPRSSSSEAPHHERFYTAQESTAEVAEAWNKTRCAQRVSLVRLPSDLRIPDIFEKHQSPLKSA</sequence>
<keyword evidence="5" id="KW-1185">Reference proteome</keyword>
<feature type="domain" description="PH" evidence="2">
    <location>
        <begin position="750"/>
        <end position="876"/>
    </location>
</feature>
<dbReference type="EMBL" id="JASNQZ010000011">
    <property type="protein sequence ID" value="KAL0950980.1"/>
    <property type="molecule type" value="Genomic_DNA"/>
</dbReference>
<dbReference type="SUPFAM" id="SSF48425">
    <property type="entry name" value="Sec7 domain"/>
    <property type="match status" value="1"/>
</dbReference>
<dbReference type="Gene3D" id="2.30.29.30">
    <property type="entry name" value="Pleckstrin-homology domain (PH domain)/Phosphotyrosine-binding domain (PTB)"/>
    <property type="match status" value="1"/>
</dbReference>
<dbReference type="SUPFAM" id="SSF50729">
    <property type="entry name" value="PH domain-like"/>
    <property type="match status" value="1"/>
</dbReference>
<feature type="region of interest" description="Disordered" evidence="1">
    <location>
        <begin position="1221"/>
        <end position="1252"/>
    </location>
</feature>
<name>A0ABR3J744_9AGAR</name>
<feature type="region of interest" description="Disordered" evidence="1">
    <location>
        <begin position="10"/>
        <end position="34"/>
    </location>
</feature>
<evidence type="ECO:0000256" key="1">
    <source>
        <dbReference type="SAM" id="MobiDB-lite"/>
    </source>
</evidence>
<feature type="compositionally biased region" description="Basic and acidic residues" evidence="1">
    <location>
        <begin position="267"/>
        <end position="279"/>
    </location>
</feature>
<dbReference type="InterPro" id="IPR001849">
    <property type="entry name" value="PH_domain"/>
</dbReference>
<dbReference type="Proteomes" id="UP001556367">
    <property type="component" value="Unassembled WGS sequence"/>
</dbReference>
<protein>
    <submittedName>
        <fullName evidence="4">Uncharacterized protein</fullName>
    </submittedName>
</protein>
<feature type="compositionally biased region" description="Polar residues" evidence="1">
    <location>
        <begin position="113"/>
        <end position="122"/>
    </location>
</feature>
<dbReference type="InterPro" id="IPR011993">
    <property type="entry name" value="PH-like_dom_sf"/>
</dbReference>
<feature type="compositionally biased region" description="Basic residues" evidence="1">
    <location>
        <begin position="190"/>
        <end position="199"/>
    </location>
</feature>
<dbReference type="PROSITE" id="PS50003">
    <property type="entry name" value="PH_DOMAIN"/>
    <property type="match status" value="1"/>
</dbReference>
<feature type="region of interest" description="Disordered" evidence="1">
    <location>
        <begin position="1137"/>
        <end position="1160"/>
    </location>
</feature>